<dbReference type="InterPro" id="IPR002156">
    <property type="entry name" value="RNaseH_domain"/>
</dbReference>
<dbReference type="GO" id="GO:0004523">
    <property type="term" value="F:RNA-DNA hybrid ribonuclease activity"/>
    <property type="evidence" value="ECO:0007669"/>
    <property type="project" value="InterPro"/>
</dbReference>
<evidence type="ECO:0000259" key="2">
    <source>
        <dbReference type="Pfam" id="PF13966"/>
    </source>
</evidence>
<dbReference type="PANTHER" id="PTHR47723">
    <property type="entry name" value="OS05G0353850 PROTEIN"/>
    <property type="match status" value="1"/>
</dbReference>
<evidence type="ECO:0000259" key="1">
    <source>
        <dbReference type="Pfam" id="PF13456"/>
    </source>
</evidence>
<dbReference type="eggNOG" id="KOG1075">
    <property type="taxonomic scope" value="Eukaryota"/>
</dbReference>
<dbReference type="InParanoid" id="K4AMQ1"/>
<dbReference type="GO" id="GO:0003676">
    <property type="term" value="F:nucleic acid binding"/>
    <property type="evidence" value="ECO:0007669"/>
    <property type="project" value="InterPro"/>
</dbReference>
<dbReference type="InterPro" id="IPR036397">
    <property type="entry name" value="RNaseH_sf"/>
</dbReference>
<dbReference type="AlphaFoldDB" id="K4AMQ1"/>
<proteinExistence type="predicted"/>
<name>K4AMQ1_SETIT</name>
<dbReference type="CDD" id="cd06222">
    <property type="entry name" value="RNase_H_like"/>
    <property type="match status" value="1"/>
</dbReference>
<dbReference type="SUPFAM" id="SSF53098">
    <property type="entry name" value="Ribonuclease H-like"/>
    <property type="match status" value="1"/>
</dbReference>
<dbReference type="Gramene" id="KQK92454">
    <property type="protein sequence ID" value="KQK92454"/>
    <property type="gene ID" value="SETIT_040197mg"/>
</dbReference>
<dbReference type="InterPro" id="IPR053151">
    <property type="entry name" value="RNase_H-like"/>
</dbReference>
<protein>
    <recommendedName>
        <fullName evidence="5">RNase H type-1 domain-containing protein</fullName>
    </recommendedName>
</protein>
<reference evidence="3" key="2">
    <citation type="submission" date="2018-08" db="UniProtKB">
        <authorList>
            <consortium name="EnsemblPlants"/>
        </authorList>
    </citation>
    <scope>IDENTIFICATION</scope>
    <source>
        <strain evidence="3">Yugu1</strain>
    </source>
</reference>
<evidence type="ECO:0000313" key="4">
    <source>
        <dbReference type="Proteomes" id="UP000004995"/>
    </source>
</evidence>
<dbReference type="Proteomes" id="UP000004995">
    <property type="component" value="Unassembled WGS sequence"/>
</dbReference>
<dbReference type="Pfam" id="PF13966">
    <property type="entry name" value="zf-RVT"/>
    <property type="match status" value="1"/>
</dbReference>
<dbReference type="InterPro" id="IPR012337">
    <property type="entry name" value="RNaseH-like_sf"/>
</dbReference>
<dbReference type="STRING" id="4555.K4AMQ1"/>
<accession>K4AMQ1</accession>
<organism evidence="3 4">
    <name type="scientific">Setaria italica</name>
    <name type="common">Foxtail millet</name>
    <name type="synonym">Panicum italicum</name>
    <dbReference type="NCBI Taxonomy" id="4555"/>
    <lineage>
        <taxon>Eukaryota</taxon>
        <taxon>Viridiplantae</taxon>
        <taxon>Streptophyta</taxon>
        <taxon>Embryophyta</taxon>
        <taxon>Tracheophyta</taxon>
        <taxon>Spermatophyta</taxon>
        <taxon>Magnoliopsida</taxon>
        <taxon>Liliopsida</taxon>
        <taxon>Poales</taxon>
        <taxon>Poaceae</taxon>
        <taxon>PACMAD clade</taxon>
        <taxon>Panicoideae</taxon>
        <taxon>Panicodae</taxon>
        <taxon>Paniceae</taxon>
        <taxon>Cenchrinae</taxon>
        <taxon>Setaria</taxon>
    </lineage>
</organism>
<evidence type="ECO:0008006" key="5">
    <source>
        <dbReference type="Google" id="ProtNLM"/>
    </source>
</evidence>
<reference evidence="4" key="1">
    <citation type="journal article" date="2012" name="Nat. Biotechnol.">
        <title>Reference genome sequence of the model plant Setaria.</title>
        <authorList>
            <person name="Bennetzen J.L."/>
            <person name="Schmutz J."/>
            <person name="Wang H."/>
            <person name="Percifield R."/>
            <person name="Hawkins J."/>
            <person name="Pontaroli A.C."/>
            <person name="Estep M."/>
            <person name="Feng L."/>
            <person name="Vaughn J.N."/>
            <person name="Grimwood J."/>
            <person name="Jenkins J."/>
            <person name="Barry K."/>
            <person name="Lindquist E."/>
            <person name="Hellsten U."/>
            <person name="Deshpande S."/>
            <person name="Wang X."/>
            <person name="Wu X."/>
            <person name="Mitros T."/>
            <person name="Triplett J."/>
            <person name="Yang X."/>
            <person name="Ye C.Y."/>
            <person name="Mauro-Herrera M."/>
            <person name="Wang L."/>
            <person name="Li P."/>
            <person name="Sharma M."/>
            <person name="Sharma R."/>
            <person name="Ronald P.C."/>
            <person name="Panaud O."/>
            <person name="Kellogg E.A."/>
            <person name="Brutnell T.P."/>
            <person name="Doust A.N."/>
            <person name="Tuskan G.A."/>
            <person name="Rokhsar D."/>
            <person name="Devos K.M."/>
        </authorList>
    </citation>
    <scope>NUCLEOTIDE SEQUENCE [LARGE SCALE GENOMIC DNA]</scope>
    <source>
        <strain evidence="4">cv. Yugu1</strain>
    </source>
</reference>
<dbReference type="EnsemblPlants" id="KQK92454">
    <property type="protein sequence ID" value="KQK92454"/>
    <property type="gene ID" value="SETIT_040197mg"/>
</dbReference>
<evidence type="ECO:0000313" key="3">
    <source>
        <dbReference type="EnsemblPlants" id="KQK92454"/>
    </source>
</evidence>
<dbReference type="OMA" id="PANICIP"/>
<dbReference type="PANTHER" id="PTHR47723:SF19">
    <property type="entry name" value="POLYNUCLEOTIDYL TRANSFERASE, RIBONUCLEASE H-LIKE SUPERFAMILY PROTEIN"/>
    <property type="match status" value="1"/>
</dbReference>
<keyword evidence="4" id="KW-1185">Reference proteome</keyword>
<dbReference type="InterPro" id="IPR026960">
    <property type="entry name" value="RVT-Znf"/>
</dbReference>
<dbReference type="Gene3D" id="3.30.420.10">
    <property type="entry name" value="Ribonuclease H-like superfamily/Ribonuclease H"/>
    <property type="match status" value="1"/>
</dbReference>
<sequence>MKLPPKIKIFCWRLALNSIPTGSVLKSRNMVDTAECKLCGADEDTWDHALLYCTMSRCVWAQLDEEVTELIATLCIPDPMHWVSFMHWIPPGSGQCKINTVAKAAYKGAVGVICRDDQGGFIAASALVIPNIIEPETLESMACEEALPLAEDCGIKKMTVASDLSKHPLNVIKNIKEMSRCSYMMIIQSINGRSRSFDYVRFAHEGRESNREAHYLAKHACTLGPGHHVWLGYPRVFLDVNVAIPN</sequence>
<dbReference type="HOGENOM" id="CLU_1130690_0_0_1"/>
<feature type="domain" description="Reverse transcriptase zinc-binding" evidence="2">
    <location>
        <begin position="2"/>
        <end position="60"/>
    </location>
</feature>
<dbReference type="InterPro" id="IPR044730">
    <property type="entry name" value="RNase_H-like_dom_plant"/>
</dbReference>
<dbReference type="EMBL" id="AGNK02006123">
    <property type="status" value="NOT_ANNOTATED_CDS"/>
    <property type="molecule type" value="Genomic_DNA"/>
</dbReference>
<dbReference type="Pfam" id="PF13456">
    <property type="entry name" value="RVT_3"/>
    <property type="match status" value="1"/>
</dbReference>
<feature type="domain" description="RNase H type-1" evidence="1">
    <location>
        <begin position="105"/>
        <end position="220"/>
    </location>
</feature>